<comment type="caution">
    <text evidence="2">The sequence shown here is derived from an EMBL/GenBank/DDBJ whole genome shotgun (WGS) entry which is preliminary data.</text>
</comment>
<dbReference type="Proteomes" id="UP000576082">
    <property type="component" value="Unassembled WGS sequence"/>
</dbReference>
<keyword evidence="1" id="KW-1133">Transmembrane helix</keyword>
<feature type="transmembrane region" description="Helical" evidence="1">
    <location>
        <begin position="86"/>
        <end position="104"/>
    </location>
</feature>
<dbReference type="PANTHER" id="PTHR36394">
    <property type="entry name" value="OS01G0277700 PROTEIN"/>
    <property type="match status" value="1"/>
</dbReference>
<feature type="transmembrane region" description="Helical" evidence="1">
    <location>
        <begin position="44"/>
        <end position="74"/>
    </location>
</feature>
<sequence length="212" mass="22830">MLTESFPLLLSALSIGVIHTISGPDHYMPFVALAKTKNWSTAKTLNVVAICGIGHVIGSITLGLLGVALGWSVSNLEIIEGQRGSIASWFLLIAGLLYAVYGIYTAVKNKTHSHVDTKKSLSFWVIFIIFAFGPCEPLIPLLMYPAAQLNIYLLGAVTFVFATATIGTMLTSVYTLTKGISLVHWHKLERFSHLIGGATIMMCGAGMVFLGL</sequence>
<feature type="transmembrane region" description="Helical" evidence="1">
    <location>
        <begin position="124"/>
        <end position="144"/>
    </location>
</feature>
<accession>A0A7X9XBR4</accession>
<reference evidence="2 3" key="1">
    <citation type="submission" date="2020-04" db="EMBL/GenBank/DDBJ databases">
        <title>Flammeovirga sp. SR4, a novel species isolated from seawater.</title>
        <authorList>
            <person name="Wang X."/>
        </authorList>
    </citation>
    <scope>NUCLEOTIDE SEQUENCE [LARGE SCALE GENOMIC DNA]</scope>
    <source>
        <strain evidence="2 3">ATCC 23126</strain>
    </source>
</reference>
<name>A0A7X9XBR4_9BACT</name>
<dbReference type="PANTHER" id="PTHR36394:SF1">
    <property type="entry name" value="OS01G0277700 PROTEIN"/>
    <property type="match status" value="1"/>
</dbReference>
<dbReference type="RefSeq" id="WP_169659228.1">
    <property type="nucleotide sequence ID" value="NZ_JABANE010000082.1"/>
</dbReference>
<proteinExistence type="predicted"/>
<keyword evidence="1" id="KW-0812">Transmembrane</keyword>
<keyword evidence="1" id="KW-0472">Membrane</keyword>
<evidence type="ECO:0000256" key="1">
    <source>
        <dbReference type="SAM" id="Phobius"/>
    </source>
</evidence>
<feature type="transmembrane region" description="Helical" evidence="1">
    <location>
        <begin position="191"/>
        <end position="210"/>
    </location>
</feature>
<evidence type="ECO:0008006" key="4">
    <source>
        <dbReference type="Google" id="ProtNLM"/>
    </source>
</evidence>
<evidence type="ECO:0000313" key="2">
    <source>
        <dbReference type="EMBL" id="NME71005.1"/>
    </source>
</evidence>
<protein>
    <recommendedName>
        <fullName evidence="4">Urease accessory protein UreH-like transmembrane domain-containing protein</fullName>
    </recommendedName>
</protein>
<dbReference type="EMBL" id="JABANE010000082">
    <property type="protein sequence ID" value="NME71005.1"/>
    <property type="molecule type" value="Genomic_DNA"/>
</dbReference>
<feature type="transmembrane region" description="Helical" evidence="1">
    <location>
        <begin position="151"/>
        <end position="171"/>
    </location>
</feature>
<organism evidence="2 3">
    <name type="scientific">Flammeovirga aprica JL-4</name>
    <dbReference type="NCBI Taxonomy" id="694437"/>
    <lineage>
        <taxon>Bacteria</taxon>
        <taxon>Pseudomonadati</taxon>
        <taxon>Bacteroidota</taxon>
        <taxon>Cytophagia</taxon>
        <taxon>Cytophagales</taxon>
        <taxon>Flammeovirgaceae</taxon>
        <taxon>Flammeovirga</taxon>
    </lineage>
</organism>
<dbReference type="AlphaFoldDB" id="A0A7X9XBR4"/>
<gene>
    <name evidence="2" type="ORF">HHU12_23760</name>
</gene>
<keyword evidence="3" id="KW-1185">Reference proteome</keyword>
<evidence type="ECO:0000313" key="3">
    <source>
        <dbReference type="Proteomes" id="UP000576082"/>
    </source>
</evidence>